<reference evidence="1" key="1">
    <citation type="journal article" date="2023" name="bioRxiv">
        <title>Improved chromosome-level genome assembly for marigold (Tagetes erecta).</title>
        <authorList>
            <person name="Jiang F."/>
            <person name="Yuan L."/>
            <person name="Wang S."/>
            <person name="Wang H."/>
            <person name="Xu D."/>
            <person name="Wang A."/>
            <person name="Fan W."/>
        </authorList>
    </citation>
    <scope>NUCLEOTIDE SEQUENCE</scope>
    <source>
        <strain evidence="1">WSJ</strain>
        <tissue evidence="1">Leaf</tissue>
    </source>
</reference>
<name>A0AAD8NTF0_TARER</name>
<comment type="caution">
    <text evidence="1">The sequence shown here is derived from an EMBL/GenBank/DDBJ whole genome shotgun (WGS) entry which is preliminary data.</text>
</comment>
<protein>
    <submittedName>
        <fullName evidence="1">Uncharacterized protein</fullName>
    </submittedName>
</protein>
<sequence>MVDYGVSLVIDGGLRRLSRREGGWRRLMVVRWWLVTAVRGEGRGWGRRGWGRRVKSALCTSQARAFFAPLAEALVPPSRLECALRL</sequence>
<organism evidence="1 2">
    <name type="scientific">Tagetes erecta</name>
    <name type="common">African marigold</name>
    <dbReference type="NCBI Taxonomy" id="13708"/>
    <lineage>
        <taxon>Eukaryota</taxon>
        <taxon>Viridiplantae</taxon>
        <taxon>Streptophyta</taxon>
        <taxon>Embryophyta</taxon>
        <taxon>Tracheophyta</taxon>
        <taxon>Spermatophyta</taxon>
        <taxon>Magnoliopsida</taxon>
        <taxon>eudicotyledons</taxon>
        <taxon>Gunneridae</taxon>
        <taxon>Pentapetalae</taxon>
        <taxon>asterids</taxon>
        <taxon>campanulids</taxon>
        <taxon>Asterales</taxon>
        <taxon>Asteraceae</taxon>
        <taxon>Asteroideae</taxon>
        <taxon>Heliantheae alliance</taxon>
        <taxon>Tageteae</taxon>
        <taxon>Tagetes</taxon>
    </lineage>
</organism>
<proteinExistence type="predicted"/>
<dbReference type="AlphaFoldDB" id="A0AAD8NTF0"/>
<dbReference type="Proteomes" id="UP001229421">
    <property type="component" value="Unassembled WGS sequence"/>
</dbReference>
<dbReference type="EMBL" id="JAUHHV010000004">
    <property type="protein sequence ID" value="KAK1427620.1"/>
    <property type="molecule type" value="Genomic_DNA"/>
</dbReference>
<accession>A0AAD8NTF0</accession>
<evidence type="ECO:0000313" key="2">
    <source>
        <dbReference type="Proteomes" id="UP001229421"/>
    </source>
</evidence>
<gene>
    <name evidence="1" type="ORF">QVD17_16311</name>
</gene>
<evidence type="ECO:0000313" key="1">
    <source>
        <dbReference type="EMBL" id="KAK1427620.1"/>
    </source>
</evidence>
<keyword evidence="2" id="KW-1185">Reference proteome</keyword>